<keyword evidence="3" id="KW-1185">Reference proteome</keyword>
<keyword evidence="1" id="KW-0812">Transmembrane</keyword>
<reference evidence="3" key="1">
    <citation type="journal article" date="2017" name="Genome Announc.">
        <title>Draft Genome Sequence of Terrimicrobium sacchariphilum NM-5T, a Facultative Anaerobic Soil Bacterium of the Class Spartobacteria.</title>
        <authorList>
            <person name="Qiu Y.L."/>
            <person name="Tourlousse D.M."/>
            <person name="Matsuura N."/>
            <person name="Ohashi A."/>
            <person name="Sekiguchi Y."/>
        </authorList>
    </citation>
    <scope>NUCLEOTIDE SEQUENCE [LARGE SCALE GENOMIC DNA]</scope>
    <source>
        <strain evidence="3">NM-5</strain>
    </source>
</reference>
<accession>A0A146GC92</accession>
<dbReference type="InterPro" id="IPR012902">
    <property type="entry name" value="N_methyl_site"/>
</dbReference>
<dbReference type="Proteomes" id="UP000076023">
    <property type="component" value="Unassembled WGS sequence"/>
</dbReference>
<dbReference type="InParanoid" id="A0A146GC92"/>
<sequence>MTTSLLPRRTPVASRSLGIDPERSIGNGFTLVEVVVAIGIFSFCIVALIGLLQVALTSVRESQVDSSLASVIGNLSANLKTIDATELSRVDGTSQYFDLAGMPLVATNGVSTYFRAKWSEVDTATMDSLFDLPGGVNLRTWVVAIEYPAPQYSKSLRFLVGRRAW</sequence>
<proteinExistence type="predicted"/>
<dbReference type="AlphaFoldDB" id="A0A146GC92"/>
<dbReference type="EMBL" id="BDCO01000003">
    <property type="protein sequence ID" value="GAT35195.1"/>
    <property type="molecule type" value="Genomic_DNA"/>
</dbReference>
<evidence type="ECO:0000313" key="3">
    <source>
        <dbReference type="Proteomes" id="UP000076023"/>
    </source>
</evidence>
<dbReference type="Pfam" id="PF07963">
    <property type="entry name" value="N_methyl"/>
    <property type="match status" value="1"/>
</dbReference>
<organism evidence="2 3">
    <name type="scientific">Terrimicrobium sacchariphilum</name>
    <dbReference type="NCBI Taxonomy" id="690879"/>
    <lineage>
        <taxon>Bacteria</taxon>
        <taxon>Pseudomonadati</taxon>
        <taxon>Verrucomicrobiota</taxon>
        <taxon>Terrimicrobiia</taxon>
        <taxon>Terrimicrobiales</taxon>
        <taxon>Terrimicrobiaceae</taxon>
        <taxon>Terrimicrobium</taxon>
    </lineage>
</organism>
<dbReference type="STRING" id="690879.TSACC_3259"/>
<gene>
    <name evidence="2" type="ORF">TSACC_3259</name>
</gene>
<comment type="caution">
    <text evidence="2">The sequence shown here is derived from an EMBL/GenBank/DDBJ whole genome shotgun (WGS) entry which is preliminary data.</text>
</comment>
<protein>
    <submittedName>
        <fullName evidence="2">Verru_Chthon cassette protein B</fullName>
    </submittedName>
</protein>
<name>A0A146GC92_TERSA</name>
<feature type="transmembrane region" description="Helical" evidence="1">
    <location>
        <begin position="34"/>
        <end position="56"/>
    </location>
</feature>
<dbReference type="NCBIfam" id="TIGR02532">
    <property type="entry name" value="IV_pilin_GFxxxE"/>
    <property type="match status" value="1"/>
</dbReference>
<keyword evidence="1" id="KW-0472">Membrane</keyword>
<keyword evidence="1" id="KW-1133">Transmembrane helix</keyword>
<evidence type="ECO:0000256" key="1">
    <source>
        <dbReference type="SAM" id="Phobius"/>
    </source>
</evidence>
<evidence type="ECO:0000313" key="2">
    <source>
        <dbReference type="EMBL" id="GAT35195.1"/>
    </source>
</evidence>